<evidence type="ECO:0000256" key="1">
    <source>
        <dbReference type="SAM" id="Phobius"/>
    </source>
</evidence>
<evidence type="ECO:0000313" key="2">
    <source>
        <dbReference type="EMBL" id="PHH41527.1"/>
    </source>
</evidence>
<dbReference type="AlphaFoldDB" id="A0A2C5W786"/>
<keyword evidence="1" id="KW-1133">Transmembrane helix</keyword>
<comment type="caution">
    <text evidence="2">The sequence shown here is derived from an EMBL/GenBank/DDBJ whole genome shotgun (WGS) entry which is preliminary data.</text>
</comment>
<dbReference type="RefSeq" id="WP_098966306.1">
    <property type="nucleotide sequence ID" value="NZ_PDKZ01000002.1"/>
</dbReference>
<dbReference type="EMBL" id="PDKZ01000002">
    <property type="protein sequence ID" value="PHH41527.1"/>
    <property type="molecule type" value="Genomic_DNA"/>
</dbReference>
<organism evidence="2 3">
    <name type="scientific">Pseudomonas putida</name>
    <name type="common">Arthrobacter siderocapsulatus</name>
    <dbReference type="NCBI Taxonomy" id="303"/>
    <lineage>
        <taxon>Bacteria</taxon>
        <taxon>Pseudomonadati</taxon>
        <taxon>Pseudomonadota</taxon>
        <taxon>Gammaproteobacteria</taxon>
        <taxon>Pseudomonadales</taxon>
        <taxon>Pseudomonadaceae</taxon>
        <taxon>Pseudomonas</taxon>
    </lineage>
</organism>
<keyword evidence="1" id="KW-0472">Membrane</keyword>
<dbReference type="Proteomes" id="UP000222460">
    <property type="component" value="Unassembled WGS sequence"/>
</dbReference>
<feature type="transmembrane region" description="Helical" evidence="1">
    <location>
        <begin position="48"/>
        <end position="68"/>
    </location>
</feature>
<sequence>MKISEAGEIQGYLAFVADSDLFGWLALLSFFLLAAAIFPAARKSRLHRVMTFSVLVAIVAIHGFGSWYGNLRLA</sequence>
<name>A0A2C5W786_PSEPU</name>
<gene>
    <name evidence="2" type="ORF">CRX57_15505</name>
</gene>
<reference evidence="3" key="1">
    <citation type="submission" date="2017-10" db="EMBL/GenBank/DDBJ databases">
        <title>FDA dAtabase for Regulatory Grade micrObial Sequences (FDA-ARGOS): Supporting development and validation of Infectious Disease Dx tests.</title>
        <authorList>
            <person name="Goldberg B."/>
            <person name="Campos J."/>
            <person name="Tallon L."/>
            <person name="Sadzewicz L."/>
            <person name="Ott S."/>
            <person name="Zhao X."/>
            <person name="Nagaraj S."/>
            <person name="Vavikolanu K."/>
            <person name="Aluvathingal J."/>
            <person name="Nadendla S."/>
            <person name="Geyer C."/>
            <person name="Sichtig H."/>
        </authorList>
    </citation>
    <scope>NUCLEOTIDE SEQUENCE [LARGE SCALE GENOMIC DNA]</scope>
    <source>
        <strain evidence="3">FDAARGOS_376</strain>
    </source>
</reference>
<accession>A0A2C5W786</accession>
<keyword evidence="1" id="KW-0812">Transmembrane</keyword>
<evidence type="ECO:0000313" key="3">
    <source>
        <dbReference type="Proteomes" id="UP000222460"/>
    </source>
</evidence>
<feature type="transmembrane region" description="Helical" evidence="1">
    <location>
        <begin position="21"/>
        <end position="41"/>
    </location>
</feature>
<protein>
    <submittedName>
        <fullName evidence="2">Uncharacterized protein</fullName>
    </submittedName>
</protein>
<proteinExistence type="predicted"/>